<keyword evidence="9" id="KW-1185">Reference proteome</keyword>
<dbReference type="GO" id="GO:0012505">
    <property type="term" value="C:endomembrane system"/>
    <property type="evidence" value="ECO:0007669"/>
    <property type="project" value="UniProtKB-SubCell"/>
</dbReference>
<dbReference type="InterPro" id="IPR021327">
    <property type="entry name" value="DUF2934"/>
</dbReference>
<dbReference type="InterPro" id="IPR051689">
    <property type="entry name" value="Sterol_desaturase/TMEM195"/>
</dbReference>
<evidence type="ECO:0000256" key="3">
    <source>
        <dbReference type="ARBA" id="ARBA00022989"/>
    </source>
</evidence>
<reference evidence="8 9" key="1">
    <citation type="submission" date="2016-12" db="EMBL/GenBank/DDBJ databases">
        <authorList>
            <person name="Song W.-J."/>
            <person name="Kurnit D.M."/>
        </authorList>
    </citation>
    <scope>NUCLEOTIDE SEQUENCE [LARGE SCALE GENOMIC DNA]</scope>
    <source>
        <strain evidence="8 9">175</strain>
    </source>
</reference>
<dbReference type="EMBL" id="FXAM01000001">
    <property type="protein sequence ID" value="SMF93330.1"/>
    <property type="molecule type" value="Genomic_DNA"/>
</dbReference>
<gene>
    <name evidence="8" type="ORF">SAMN02949497_0608</name>
</gene>
<dbReference type="GO" id="GO:0050479">
    <property type="term" value="F:glyceryl-ether monooxygenase activity"/>
    <property type="evidence" value="ECO:0007669"/>
    <property type="project" value="TreeGrafter"/>
</dbReference>
<evidence type="ECO:0000256" key="6">
    <source>
        <dbReference type="ARBA" id="ARBA00023136"/>
    </source>
</evidence>
<dbReference type="GO" id="GO:0008610">
    <property type="term" value="P:lipid biosynthetic process"/>
    <property type="evidence" value="ECO:0007669"/>
    <property type="project" value="InterPro"/>
</dbReference>
<accession>A0A1Y6CT01</accession>
<dbReference type="STRING" id="1760988.SAMN02949497_0608"/>
<dbReference type="GO" id="GO:0005506">
    <property type="term" value="F:iron ion binding"/>
    <property type="evidence" value="ECO:0007669"/>
    <property type="project" value="InterPro"/>
</dbReference>
<keyword evidence="4" id="KW-0560">Oxidoreductase</keyword>
<evidence type="ECO:0000313" key="8">
    <source>
        <dbReference type="EMBL" id="SMF93330.1"/>
    </source>
</evidence>
<sequence>MFSKFTSSLKLHLPELRLPEFELPSFNLPAIGLPQLSTADCQTLAVLGFFATLLALEAPSSRAERRPQVYRQSYLANLGTFFLNDTLLSLLSVSSLWLVAEHYAGWGLLSGLRDSFWKAALSFLLLDLTLYGWHRANHTFDWLWLFHKVHHSDPAMNVTTAFRLHIVEVLLTTLVKALFIVVVGVDATLVLANEAIITVFVMFHHSNLAFRGERWLAHIAIVPALHRVHHSARREEHDHNYGFVLSLWDAWFGTLADTRPAAMGLRGVDGQNAWQLLKFGFTWRTTPRPSPLAKPQPPRGSLLDVVKFGLSPAHAPKLPNPSALQAMIAEAAYFRAEKRGFAPGDEFHDWVEAEREILRHLAHR</sequence>
<dbReference type="Proteomes" id="UP000192923">
    <property type="component" value="Unassembled WGS sequence"/>
</dbReference>
<keyword evidence="3" id="KW-1133">Transmembrane helix</keyword>
<evidence type="ECO:0000256" key="5">
    <source>
        <dbReference type="ARBA" id="ARBA00023098"/>
    </source>
</evidence>
<dbReference type="InterPro" id="IPR006694">
    <property type="entry name" value="Fatty_acid_hydroxylase"/>
</dbReference>
<name>A0A1Y6CT01_9GAMM</name>
<organism evidence="8 9">
    <name type="scientific">Methylomagnum ishizawai</name>
    <dbReference type="NCBI Taxonomy" id="1760988"/>
    <lineage>
        <taxon>Bacteria</taxon>
        <taxon>Pseudomonadati</taxon>
        <taxon>Pseudomonadota</taxon>
        <taxon>Gammaproteobacteria</taxon>
        <taxon>Methylococcales</taxon>
        <taxon>Methylococcaceae</taxon>
        <taxon>Methylomagnum</taxon>
    </lineage>
</organism>
<dbReference type="RefSeq" id="WP_085209819.1">
    <property type="nucleotide sequence ID" value="NZ_FXAM01000001.1"/>
</dbReference>
<dbReference type="PANTHER" id="PTHR21624:SF1">
    <property type="entry name" value="ALKYLGLYCEROL MONOOXYGENASE"/>
    <property type="match status" value="1"/>
</dbReference>
<proteinExistence type="predicted"/>
<keyword evidence="6" id="KW-0472">Membrane</keyword>
<evidence type="ECO:0000256" key="1">
    <source>
        <dbReference type="ARBA" id="ARBA00004127"/>
    </source>
</evidence>
<evidence type="ECO:0000256" key="2">
    <source>
        <dbReference type="ARBA" id="ARBA00022692"/>
    </source>
</evidence>
<dbReference type="OrthoDB" id="9770329at2"/>
<dbReference type="GO" id="GO:0016020">
    <property type="term" value="C:membrane"/>
    <property type="evidence" value="ECO:0007669"/>
    <property type="project" value="GOC"/>
</dbReference>
<evidence type="ECO:0000259" key="7">
    <source>
        <dbReference type="Pfam" id="PF04116"/>
    </source>
</evidence>
<keyword evidence="2" id="KW-0812">Transmembrane</keyword>
<feature type="domain" description="Fatty acid hydroxylase" evidence="7">
    <location>
        <begin position="120"/>
        <end position="254"/>
    </location>
</feature>
<comment type="subcellular location">
    <subcellularLocation>
        <location evidence="1">Endomembrane system</location>
        <topology evidence="1">Multi-pass membrane protein</topology>
    </subcellularLocation>
</comment>
<evidence type="ECO:0000256" key="4">
    <source>
        <dbReference type="ARBA" id="ARBA00023002"/>
    </source>
</evidence>
<dbReference type="AlphaFoldDB" id="A0A1Y6CT01"/>
<dbReference type="Pfam" id="PF11154">
    <property type="entry name" value="DUF2934"/>
    <property type="match status" value="1"/>
</dbReference>
<dbReference type="PANTHER" id="PTHR21624">
    <property type="entry name" value="STEROL DESATURASE-RELATED PROTEIN"/>
    <property type="match status" value="1"/>
</dbReference>
<dbReference type="GO" id="GO:0006643">
    <property type="term" value="P:membrane lipid metabolic process"/>
    <property type="evidence" value="ECO:0007669"/>
    <property type="project" value="TreeGrafter"/>
</dbReference>
<dbReference type="Pfam" id="PF04116">
    <property type="entry name" value="FA_hydroxylase"/>
    <property type="match status" value="1"/>
</dbReference>
<protein>
    <submittedName>
        <fullName evidence="8">Sterol desaturase/sphingolipid hydroxylase, fatty acid hydroxylase superfamily</fullName>
    </submittedName>
</protein>
<keyword evidence="5" id="KW-0443">Lipid metabolism</keyword>
<evidence type="ECO:0000313" key="9">
    <source>
        <dbReference type="Proteomes" id="UP000192923"/>
    </source>
</evidence>